<dbReference type="EMBL" id="LQNU01000033">
    <property type="protein sequence ID" value="KZE83901.1"/>
    <property type="molecule type" value="Genomic_DNA"/>
</dbReference>
<feature type="signal peptide" evidence="1">
    <location>
        <begin position="1"/>
        <end position="18"/>
    </location>
</feature>
<dbReference type="RefSeq" id="WP_052243532.1">
    <property type="nucleotide sequence ID" value="NZ_JACAJN010000030.1"/>
</dbReference>
<sequence>MRSCVFLCIVFYSLFSFGQVGINVPIPLEALHIDGSKNNPVGVKPSVDQAKDDFVITKEGNVGLGTFEPKAKLDIEGKMRIVDGNEGNSKVMMSDAVGNLKWQSIPYIVPTVLGQFESGTARSDKSNTGIKYIHSKGYITLSKGRWIVNAGLTLVISANQDLWLQAILSSSKTSKEQIGFRFQGNAGNNTAYASRMRVLVTNYSLLSGSSVIDVTADTVTLYLMIDNLGDWSFTPSSWENYFYAIPVL</sequence>
<name>A0A161SCL8_9FLAO</name>
<keyword evidence="3" id="KW-1185">Reference proteome</keyword>
<dbReference type="Proteomes" id="UP000076630">
    <property type="component" value="Unassembled WGS sequence"/>
</dbReference>
<feature type="chain" id="PRO_5007826291" evidence="1">
    <location>
        <begin position="19"/>
        <end position="248"/>
    </location>
</feature>
<evidence type="ECO:0000256" key="1">
    <source>
        <dbReference type="SAM" id="SignalP"/>
    </source>
</evidence>
<protein>
    <submittedName>
        <fullName evidence="2">Uncharacterized protein</fullName>
    </submittedName>
</protein>
<dbReference type="AlphaFoldDB" id="A0A161SCL8"/>
<proteinExistence type="predicted"/>
<accession>A0A161SCL8</accession>
<evidence type="ECO:0000313" key="2">
    <source>
        <dbReference type="EMBL" id="KZE83901.1"/>
    </source>
</evidence>
<reference evidence="2 3" key="1">
    <citation type="submission" date="2016-01" db="EMBL/GenBank/DDBJ databases">
        <title>Whole genome sequencing of Myroides marinus L41.</title>
        <authorList>
            <person name="Hong K.W."/>
        </authorList>
    </citation>
    <scope>NUCLEOTIDE SEQUENCE [LARGE SCALE GENOMIC DNA]</scope>
    <source>
        <strain evidence="2 3">L41</strain>
    </source>
</reference>
<keyword evidence="1" id="KW-0732">Signal</keyword>
<comment type="caution">
    <text evidence="2">The sequence shown here is derived from an EMBL/GenBank/DDBJ whole genome shotgun (WGS) entry which is preliminary data.</text>
</comment>
<gene>
    <name evidence="2" type="ORF">AV926_03075</name>
</gene>
<organism evidence="2 3">
    <name type="scientific">Myroides marinus</name>
    <dbReference type="NCBI Taxonomy" id="703342"/>
    <lineage>
        <taxon>Bacteria</taxon>
        <taxon>Pseudomonadati</taxon>
        <taxon>Bacteroidota</taxon>
        <taxon>Flavobacteriia</taxon>
        <taxon>Flavobacteriales</taxon>
        <taxon>Flavobacteriaceae</taxon>
        <taxon>Myroides</taxon>
    </lineage>
</organism>
<dbReference type="OrthoDB" id="1252924at2"/>
<evidence type="ECO:0000313" key="3">
    <source>
        <dbReference type="Proteomes" id="UP000076630"/>
    </source>
</evidence>